<dbReference type="Pfam" id="PF13456">
    <property type="entry name" value="RVT_3"/>
    <property type="match status" value="1"/>
</dbReference>
<dbReference type="InterPro" id="IPR036397">
    <property type="entry name" value="RNaseH_sf"/>
</dbReference>
<name>A0A2Z6NUL7_TRISU</name>
<keyword evidence="1" id="KW-0808">Transferase</keyword>
<dbReference type="GO" id="GO:0004523">
    <property type="term" value="F:RNA-DNA hybrid ribonuclease activity"/>
    <property type="evidence" value="ECO:0007669"/>
    <property type="project" value="InterPro"/>
</dbReference>
<keyword evidence="10" id="KW-1185">Reference proteome</keyword>
<dbReference type="Gene3D" id="3.30.420.10">
    <property type="entry name" value="Ribonuclease H-like superfamily/Ribonuclease H"/>
    <property type="match status" value="2"/>
</dbReference>
<feature type="domain" description="Integrase catalytic" evidence="8">
    <location>
        <begin position="380"/>
        <end position="541"/>
    </location>
</feature>
<feature type="domain" description="RNase H type-1" evidence="7">
    <location>
        <begin position="138"/>
        <end position="267"/>
    </location>
</feature>
<evidence type="ECO:0000256" key="3">
    <source>
        <dbReference type="ARBA" id="ARBA00022722"/>
    </source>
</evidence>
<evidence type="ECO:0000313" key="9">
    <source>
        <dbReference type="EMBL" id="GAU47884.1"/>
    </source>
</evidence>
<keyword evidence="5" id="KW-0378">Hydrolase</keyword>
<keyword evidence="3" id="KW-0540">Nuclease</keyword>
<dbReference type="InterPro" id="IPR043502">
    <property type="entry name" value="DNA/RNA_pol_sf"/>
</dbReference>
<evidence type="ECO:0000256" key="4">
    <source>
        <dbReference type="ARBA" id="ARBA00022759"/>
    </source>
</evidence>
<keyword evidence="2" id="KW-0548">Nucleotidyltransferase</keyword>
<dbReference type="CDD" id="cd09279">
    <property type="entry name" value="RNase_HI_like"/>
    <property type="match status" value="1"/>
</dbReference>
<dbReference type="GO" id="GO:0003964">
    <property type="term" value="F:RNA-directed DNA polymerase activity"/>
    <property type="evidence" value="ECO:0007669"/>
    <property type="project" value="UniProtKB-KW"/>
</dbReference>
<dbReference type="OrthoDB" id="101614at2759"/>
<dbReference type="Pfam" id="PF17917">
    <property type="entry name" value="RT_RNaseH"/>
    <property type="match status" value="1"/>
</dbReference>
<dbReference type="PROSITE" id="PS50994">
    <property type="entry name" value="INTEGRASE"/>
    <property type="match status" value="1"/>
</dbReference>
<dbReference type="InterPro" id="IPR012337">
    <property type="entry name" value="RNaseH-like_sf"/>
</dbReference>
<evidence type="ECO:0000256" key="5">
    <source>
        <dbReference type="ARBA" id="ARBA00022801"/>
    </source>
</evidence>
<evidence type="ECO:0000256" key="6">
    <source>
        <dbReference type="ARBA" id="ARBA00022918"/>
    </source>
</evidence>
<dbReference type="EMBL" id="DF974358">
    <property type="protein sequence ID" value="GAU47884.1"/>
    <property type="molecule type" value="Genomic_DNA"/>
</dbReference>
<dbReference type="FunFam" id="3.30.420.10:FF:000032">
    <property type="entry name" value="Retrovirus-related Pol polyprotein from transposon 297-like Protein"/>
    <property type="match status" value="1"/>
</dbReference>
<reference evidence="10" key="1">
    <citation type="journal article" date="2017" name="Front. Plant Sci.">
        <title>Climate Clever Clovers: New Paradigm to Reduce the Environmental Footprint of Ruminants by Breeding Low Methanogenic Forages Utilizing Haplotype Variation.</title>
        <authorList>
            <person name="Kaur P."/>
            <person name="Appels R."/>
            <person name="Bayer P.E."/>
            <person name="Keeble-Gagnere G."/>
            <person name="Wang J."/>
            <person name="Hirakawa H."/>
            <person name="Shirasawa K."/>
            <person name="Vercoe P."/>
            <person name="Stefanova K."/>
            <person name="Durmic Z."/>
            <person name="Nichols P."/>
            <person name="Revell C."/>
            <person name="Isobe S.N."/>
            <person name="Edwards D."/>
            <person name="Erskine W."/>
        </authorList>
    </citation>
    <scope>NUCLEOTIDE SEQUENCE [LARGE SCALE GENOMIC DNA]</scope>
    <source>
        <strain evidence="10">cv. Daliak</strain>
    </source>
</reference>
<dbReference type="PANTHER" id="PTHR48475">
    <property type="entry name" value="RIBONUCLEASE H"/>
    <property type="match status" value="1"/>
</dbReference>
<dbReference type="AlphaFoldDB" id="A0A2Z6NUL7"/>
<keyword evidence="6" id="KW-0695">RNA-directed DNA polymerase</keyword>
<evidence type="ECO:0000256" key="1">
    <source>
        <dbReference type="ARBA" id="ARBA00022679"/>
    </source>
</evidence>
<dbReference type="Pfam" id="PF00665">
    <property type="entry name" value="rve"/>
    <property type="match status" value="1"/>
</dbReference>
<dbReference type="SUPFAM" id="SSF56672">
    <property type="entry name" value="DNA/RNA polymerases"/>
    <property type="match status" value="1"/>
</dbReference>
<accession>A0A2Z6NUL7</accession>
<organism evidence="9 10">
    <name type="scientific">Trifolium subterraneum</name>
    <name type="common">Subterranean clover</name>
    <dbReference type="NCBI Taxonomy" id="3900"/>
    <lineage>
        <taxon>Eukaryota</taxon>
        <taxon>Viridiplantae</taxon>
        <taxon>Streptophyta</taxon>
        <taxon>Embryophyta</taxon>
        <taxon>Tracheophyta</taxon>
        <taxon>Spermatophyta</taxon>
        <taxon>Magnoliopsida</taxon>
        <taxon>eudicotyledons</taxon>
        <taxon>Gunneridae</taxon>
        <taxon>Pentapetalae</taxon>
        <taxon>rosids</taxon>
        <taxon>fabids</taxon>
        <taxon>Fabales</taxon>
        <taxon>Fabaceae</taxon>
        <taxon>Papilionoideae</taxon>
        <taxon>50 kb inversion clade</taxon>
        <taxon>NPAAA clade</taxon>
        <taxon>Hologalegina</taxon>
        <taxon>IRL clade</taxon>
        <taxon>Trifolieae</taxon>
        <taxon>Trifolium</taxon>
    </lineage>
</organism>
<dbReference type="CDD" id="cd09274">
    <property type="entry name" value="RNase_HI_RT_Ty3"/>
    <property type="match status" value="1"/>
</dbReference>
<dbReference type="GO" id="GO:0015074">
    <property type="term" value="P:DNA integration"/>
    <property type="evidence" value="ECO:0007669"/>
    <property type="project" value="InterPro"/>
</dbReference>
<protein>
    <submittedName>
        <fullName evidence="9">Uncharacterized protein</fullName>
    </submittedName>
</protein>
<dbReference type="InterPro" id="IPR001584">
    <property type="entry name" value="Integrase_cat-core"/>
</dbReference>
<sequence length="672" mass="77814">MEPPILIPPVEERPLIMYLTVLEGSMGCVLGQQDETGRKEHAIYYLSKKFTDCESRYTMLEKTYCALAWAAKRLRHYLINHTTWLISKMDPIKYIFEKAALTGRIARWQMLLSEYDIEYRTQKMKDCDEPVFGEGPDPESQWGLIFDGAVNLYGSGIGAIIVTPKGAHIPFTARLQFECTNNIAEYEACIMGIEEAVDLRIKNINIYGDSALVINQIKGEWETRHTGLIPYRDYARRLLTFFNKVELHHIPRDENQMADALATLSSMYRVNRRNEIPTISIRCLERPAYVFTTEKVVDDKPWFHDIKMFLQKQEYPPGASNKDRKTLRRLSSSFFLNDEVLYKRNFDMVLLRCVDKHEADLLMHEIYADKMHLPPTSLNVLSSPWPFSMWGIDMIGRIEPKASNGHRFILVAIDYFTKWVEAASYANVTKQVVVRFIKNHIICRYGVPNKIITDNGTNLNNKMMKDLCDEFKIEHHNSSPYRPQMNGAVEAANKNIKKIVQKMVLTYKDWHEMLPFALHGYRTSVRTSTGATPFSLVYGMEAVLPVEVEIPSMRILMETELVEAEWFQNRYDQLNLIEEKRMAALCHGQLYQRRMKQAFDRKVRPTEFREGDLVLKKILSFQPDLRGKWTPNYEGPCVVKRAFSGGAMTLATMDGDELPRPVNVDAVKKYFV</sequence>
<evidence type="ECO:0000259" key="8">
    <source>
        <dbReference type="PROSITE" id="PS50994"/>
    </source>
</evidence>
<dbReference type="GO" id="GO:0003676">
    <property type="term" value="F:nucleic acid binding"/>
    <property type="evidence" value="ECO:0007669"/>
    <property type="project" value="InterPro"/>
</dbReference>
<evidence type="ECO:0000259" key="7">
    <source>
        <dbReference type="PROSITE" id="PS50879"/>
    </source>
</evidence>
<keyword evidence="4" id="KW-0255">Endonuclease</keyword>
<gene>
    <name evidence="9" type="ORF">TSUD_404560</name>
</gene>
<dbReference type="InterPro" id="IPR002156">
    <property type="entry name" value="RNaseH_domain"/>
</dbReference>
<dbReference type="PROSITE" id="PS50879">
    <property type="entry name" value="RNASE_H_1"/>
    <property type="match status" value="1"/>
</dbReference>
<dbReference type="Proteomes" id="UP000242715">
    <property type="component" value="Unassembled WGS sequence"/>
</dbReference>
<evidence type="ECO:0000256" key="2">
    <source>
        <dbReference type="ARBA" id="ARBA00022695"/>
    </source>
</evidence>
<evidence type="ECO:0000313" key="10">
    <source>
        <dbReference type="Proteomes" id="UP000242715"/>
    </source>
</evidence>
<dbReference type="PANTHER" id="PTHR48475:SF1">
    <property type="entry name" value="RNASE H TYPE-1 DOMAIN-CONTAINING PROTEIN"/>
    <property type="match status" value="1"/>
</dbReference>
<dbReference type="InterPro" id="IPR041373">
    <property type="entry name" value="RT_RNaseH"/>
</dbReference>
<proteinExistence type="predicted"/>
<dbReference type="SUPFAM" id="SSF53098">
    <property type="entry name" value="Ribonuclease H-like"/>
    <property type="match status" value="2"/>
</dbReference>